<dbReference type="InterPro" id="IPR008015">
    <property type="entry name" value="PDED_dom"/>
</dbReference>
<dbReference type="Pfam" id="PF05351">
    <property type="entry name" value="GMP_PDE_delta"/>
    <property type="match status" value="1"/>
</dbReference>
<proteinExistence type="inferred from homology"/>
<dbReference type="Proteomes" id="UP000187209">
    <property type="component" value="Unassembled WGS sequence"/>
</dbReference>
<dbReference type="GO" id="GO:0042953">
    <property type="term" value="P:lipoprotein transport"/>
    <property type="evidence" value="ECO:0007669"/>
    <property type="project" value="TreeGrafter"/>
</dbReference>
<organism evidence="6 7">
    <name type="scientific">Stentor coeruleus</name>
    <dbReference type="NCBI Taxonomy" id="5963"/>
    <lineage>
        <taxon>Eukaryota</taxon>
        <taxon>Sar</taxon>
        <taxon>Alveolata</taxon>
        <taxon>Ciliophora</taxon>
        <taxon>Postciliodesmatophora</taxon>
        <taxon>Heterotrichea</taxon>
        <taxon>Heterotrichida</taxon>
        <taxon>Stentoridae</taxon>
        <taxon>Stentor</taxon>
    </lineage>
</organism>
<keyword evidence="4" id="KW-0446">Lipid-binding</keyword>
<feature type="domain" description="GMP phosphodiesterase delta subunit" evidence="5">
    <location>
        <begin position="25"/>
        <end position="176"/>
    </location>
</feature>
<dbReference type="AlphaFoldDB" id="A0A1R2AQQ9"/>
<comment type="caution">
    <text evidence="6">The sequence shown here is derived from an EMBL/GenBank/DDBJ whole genome shotgun (WGS) entry which is preliminary data.</text>
</comment>
<dbReference type="FunFam" id="2.70.50.40:FF:000003">
    <property type="entry name" value="UNC119 homologue, putative"/>
    <property type="match status" value="1"/>
</dbReference>
<evidence type="ECO:0000313" key="6">
    <source>
        <dbReference type="EMBL" id="OMJ66847.1"/>
    </source>
</evidence>
<keyword evidence="2" id="KW-0813">Transport</keyword>
<dbReference type="OrthoDB" id="10248777at2759"/>
<dbReference type="PANTHER" id="PTHR12951">
    <property type="entry name" value="RETINAL PROTEIN 4"/>
    <property type="match status" value="1"/>
</dbReference>
<keyword evidence="3" id="KW-0653">Protein transport</keyword>
<dbReference type="InterPro" id="IPR037036">
    <property type="entry name" value="PDED_dom_sf"/>
</dbReference>
<name>A0A1R2AQQ9_9CILI</name>
<evidence type="ECO:0000256" key="2">
    <source>
        <dbReference type="ARBA" id="ARBA00022448"/>
    </source>
</evidence>
<comment type="similarity">
    <text evidence="1">Belongs to the PDE6D/unc-119 family.</text>
</comment>
<dbReference type="GO" id="GO:0060271">
    <property type="term" value="P:cilium assembly"/>
    <property type="evidence" value="ECO:0007669"/>
    <property type="project" value="TreeGrafter"/>
</dbReference>
<dbReference type="EMBL" id="MPUH01001620">
    <property type="protein sequence ID" value="OMJ66847.1"/>
    <property type="molecule type" value="Genomic_DNA"/>
</dbReference>
<gene>
    <name evidence="6" type="ORF">SteCoe_36167</name>
</gene>
<keyword evidence="7" id="KW-1185">Reference proteome</keyword>
<dbReference type="GO" id="GO:0008289">
    <property type="term" value="F:lipid binding"/>
    <property type="evidence" value="ECO:0007669"/>
    <property type="project" value="UniProtKB-KW"/>
</dbReference>
<dbReference type="InterPro" id="IPR014756">
    <property type="entry name" value="Ig_E-set"/>
</dbReference>
<sequence length="180" mass="20825">MGEINPEYVSALTEAADRFLCPLSANIYGIEFVYFKVRDLESGTVLFEVANEDEEESREVIEDDSIRTIKYHLGPDFLNLTALGSTIGFKVGGKEVRNFRMIERHYFRSTLLKSFDFNLEFCIPGTRNTWEVIYEMPSIPENLKAEMIAAPWETKSDSFYFVENKLIMHNKAEYNYSPLS</sequence>
<reference evidence="6 7" key="1">
    <citation type="submission" date="2016-11" db="EMBL/GenBank/DDBJ databases">
        <title>The macronuclear genome of Stentor coeruleus: a giant cell with tiny introns.</title>
        <authorList>
            <person name="Slabodnick M."/>
            <person name="Ruby J.G."/>
            <person name="Reiff S.B."/>
            <person name="Swart E.C."/>
            <person name="Gosai S."/>
            <person name="Prabakaran S."/>
            <person name="Witkowska E."/>
            <person name="Larue G.E."/>
            <person name="Fisher S."/>
            <person name="Freeman R.M."/>
            <person name="Gunawardena J."/>
            <person name="Chu W."/>
            <person name="Stover N.A."/>
            <person name="Gregory B.D."/>
            <person name="Nowacki M."/>
            <person name="Derisi J."/>
            <person name="Roy S.W."/>
            <person name="Marshall W.F."/>
            <person name="Sood P."/>
        </authorList>
    </citation>
    <scope>NUCLEOTIDE SEQUENCE [LARGE SCALE GENOMIC DNA]</scope>
    <source>
        <strain evidence="6">WM001</strain>
    </source>
</reference>
<dbReference type="Gene3D" id="2.70.50.40">
    <property type="entry name" value="GMP phosphodiesterase, delta subunit"/>
    <property type="match status" value="1"/>
</dbReference>
<dbReference type="PANTHER" id="PTHR12951:SF1">
    <property type="entry name" value="PROTEIN UNC-119 HOMOLOG"/>
    <property type="match status" value="1"/>
</dbReference>
<evidence type="ECO:0000259" key="5">
    <source>
        <dbReference type="Pfam" id="PF05351"/>
    </source>
</evidence>
<evidence type="ECO:0000313" key="7">
    <source>
        <dbReference type="Proteomes" id="UP000187209"/>
    </source>
</evidence>
<dbReference type="GO" id="GO:0005929">
    <property type="term" value="C:cilium"/>
    <property type="evidence" value="ECO:0007669"/>
    <property type="project" value="TreeGrafter"/>
</dbReference>
<evidence type="ECO:0000256" key="3">
    <source>
        <dbReference type="ARBA" id="ARBA00022927"/>
    </source>
</evidence>
<evidence type="ECO:0000256" key="1">
    <source>
        <dbReference type="ARBA" id="ARBA00008102"/>
    </source>
</evidence>
<evidence type="ECO:0000256" key="4">
    <source>
        <dbReference type="ARBA" id="ARBA00023121"/>
    </source>
</evidence>
<dbReference type="InterPro" id="IPR051519">
    <property type="entry name" value="PDE6D_unc-119_myristoyl-bd"/>
</dbReference>
<dbReference type="SUPFAM" id="SSF81296">
    <property type="entry name" value="E set domains"/>
    <property type="match status" value="1"/>
</dbReference>
<protein>
    <recommendedName>
        <fullName evidence="5">GMP phosphodiesterase delta subunit domain-containing protein</fullName>
    </recommendedName>
</protein>
<accession>A0A1R2AQQ9</accession>